<keyword evidence="4" id="KW-1185">Reference proteome</keyword>
<name>A0AAV5ULB7_9BILA</name>
<protein>
    <submittedName>
        <fullName evidence="3">Uncharacterized protein</fullName>
    </submittedName>
</protein>
<evidence type="ECO:0000256" key="1">
    <source>
        <dbReference type="SAM" id="Phobius"/>
    </source>
</evidence>
<feature type="transmembrane region" description="Helical" evidence="1">
    <location>
        <begin position="347"/>
        <end position="370"/>
    </location>
</feature>
<reference evidence="3" key="1">
    <citation type="submission" date="2023-10" db="EMBL/GenBank/DDBJ databases">
        <title>Genome assembly of Pristionchus species.</title>
        <authorList>
            <person name="Yoshida K."/>
            <person name="Sommer R.J."/>
        </authorList>
    </citation>
    <scope>NUCLEOTIDE SEQUENCE</scope>
    <source>
        <strain evidence="3">RS0144</strain>
    </source>
</reference>
<keyword evidence="2" id="KW-0732">Signal</keyword>
<keyword evidence="1" id="KW-1133">Transmembrane helix</keyword>
<dbReference type="EMBL" id="BTSX01000006">
    <property type="protein sequence ID" value="GMT06729.1"/>
    <property type="molecule type" value="Genomic_DNA"/>
</dbReference>
<organism evidence="3 4">
    <name type="scientific">Pristionchus entomophagus</name>
    <dbReference type="NCBI Taxonomy" id="358040"/>
    <lineage>
        <taxon>Eukaryota</taxon>
        <taxon>Metazoa</taxon>
        <taxon>Ecdysozoa</taxon>
        <taxon>Nematoda</taxon>
        <taxon>Chromadorea</taxon>
        <taxon>Rhabditida</taxon>
        <taxon>Rhabditina</taxon>
        <taxon>Diplogasteromorpha</taxon>
        <taxon>Diplogasteroidea</taxon>
        <taxon>Neodiplogasteridae</taxon>
        <taxon>Pristionchus</taxon>
    </lineage>
</organism>
<feature type="chain" id="PRO_5043865277" evidence="2">
    <location>
        <begin position="17"/>
        <end position="387"/>
    </location>
</feature>
<comment type="caution">
    <text evidence="3">The sequence shown here is derived from an EMBL/GenBank/DDBJ whole genome shotgun (WGS) entry which is preliminary data.</text>
</comment>
<sequence length="387" mass="44563">MFLLCSFFVTSTVTQAEYIPVIGVWPGLDFSFIKDQVLLRAQCNATCEYEEWSPTGSYDAVLLDGQSASMDAISSINGITIVLVFTKPVTKTPSATLLGILPNVTTILGYHSKSAYRLTEDEFDRIDNDLSQTINNIWRKKQKNEIYQKREVNGKQYNRDIAVLRDCQSSETEFNHMFNRLNSSYNIFDWGYKLHQIDKCGSPEKDRLRELKEEIAKFDTFIIDQQKFCDEYFPEISYTKRLSIPIIKGRDWSKSFPSKSIISEDDLKVGTWRRKRDNYFAWSDVYTRTPFHGRGICEICEILANNKTLVDDKDIEPYFNCTYMYIKPSVPEGKTGPKPKVTEMPEWLAIVIAGLLGMVVLVMCALALYYPVSNTIRRHFGSQITEE</sequence>
<proteinExistence type="predicted"/>
<keyword evidence="1" id="KW-0472">Membrane</keyword>
<accession>A0AAV5ULB7</accession>
<evidence type="ECO:0000313" key="4">
    <source>
        <dbReference type="Proteomes" id="UP001432027"/>
    </source>
</evidence>
<gene>
    <name evidence="3" type="ORF">PENTCL1PPCAC_28903</name>
</gene>
<dbReference type="Proteomes" id="UP001432027">
    <property type="component" value="Unassembled WGS sequence"/>
</dbReference>
<evidence type="ECO:0000256" key="2">
    <source>
        <dbReference type="SAM" id="SignalP"/>
    </source>
</evidence>
<dbReference type="AlphaFoldDB" id="A0AAV5ULB7"/>
<keyword evidence="1" id="KW-0812">Transmembrane</keyword>
<feature type="signal peptide" evidence="2">
    <location>
        <begin position="1"/>
        <end position="16"/>
    </location>
</feature>
<evidence type="ECO:0000313" key="3">
    <source>
        <dbReference type="EMBL" id="GMT06729.1"/>
    </source>
</evidence>